<dbReference type="eggNOG" id="COG0537">
    <property type="taxonomic scope" value="Bacteria"/>
</dbReference>
<evidence type="ECO:0000313" key="4">
    <source>
        <dbReference type="Proteomes" id="UP000185663"/>
    </source>
</evidence>
<dbReference type="SUPFAM" id="SSF54197">
    <property type="entry name" value="HIT-like"/>
    <property type="match status" value="1"/>
</dbReference>
<evidence type="ECO:0000259" key="2">
    <source>
        <dbReference type="PROSITE" id="PS51084"/>
    </source>
</evidence>
<dbReference type="AlphaFoldDB" id="A0A1H1UQJ4"/>
<dbReference type="Pfam" id="PF01230">
    <property type="entry name" value="HIT"/>
    <property type="match status" value="1"/>
</dbReference>
<name>A0A1H1UQJ4_9CELL</name>
<evidence type="ECO:0000256" key="1">
    <source>
        <dbReference type="PROSITE-ProRule" id="PRU00464"/>
    </source>
</evidence>
<accession>A0A1H1UQJ4</accession>
<sequence length="164" mass="18836">MSDWRSDRVRSALAGENPTVLAELDHSFAVIGDVQWLPGYSLALTKVPGVDRLTDLSRAERVRYLADVDLIATAVESVCSRHDETFRRVNVEILGNTDAFLHAHVWPRYGWEPPERVTKPVWLYSPDRWADERYRLSPAHDRLRADLAAEVRRLRGAVEFRDTL</sequence>
<reference evidence="3 4" key="1">
    <citation type="submission" date="2016-10" db="EMBL/GenBank/DDBJ databases">
        <authorList>
            <person name="de Groot N.N."/>
        </authorList>
    </citation>
    <scope>NUCLEOTIDE SEQUENCE [LARGE SCALE GENOMIC DNA]</scope>
    <source>
        <strain evidence="3 4">DSM 22126</strain>
    </source>
</reference>
<organism evidence="3 4">
    <name type="scientific">Paraoerskovia marina</name>
    <dbReference type="NCBI Taxonomy" id="545619"/>
    <lineage>
        <taxon>Bacteria</taxon>
        <taxon>Bacillati</taxon>
        <taxon>Actinomycetota</taxon>
        <taxon>Actinomycetes</taxon>
        <taxon>Micrococcales</taxon>
        <taxon>Cellulomonadaceae</taxon>
        <taxon>Paraoerskovia</taxon>
    </lineage>
</organism>
<proteinExistence type="predicted"/>
<dbReference type="InterPro" id="IPR036265">
    <property type="entry name" value="HIT-like_sf"/>
</dbReference>
<comment type="caution">
    <text evidence="1">Lacks conserved residue(s) required for the propagation of feature annotation.</text>
</comment>
<dbReference type="RefSeq" id="WP_083372556.1">
    <property type="nucleotide sequence ID" value="NZ_LT629776.1"/>
</dbReference>
<dbReference type="Proteomes" id="UP000185663">
    <property type="component" value="Chromosome I"/>
</dbReference>
<dbReference type="PROSITE" id="PS51084">
    <property type="entry name" value="HIT_2"/>
    <property type="match status" value="1"/>
</dbReference>
<protein>
    <submittedName>
        <fullName evidence="3">Diadenosine tetraphosphate (Ap4A) hydrolase</fullName>
    </submittedName>
</protein>
<keyword evidence="4" id="KW-1185">Reference proteome</keyword>
<feature type="domain" description="HIT" evidence="2">
    <location>
        <begin position="8"/>
        <end position="116"/>
    </location>
</feature>
<dbReference type="GO" id="GO:0016787">
    <property type="term" value="F:hydrolase activity"/>
    <property type="evidence" value="ECO:0007669"/>
    <property type="project" value="UniProtKB-KW"/>
</dbReference>
<dbReference type="Gene3D" id="3.30.428.10">
    <property type="entry name" value="HIT-like"/>
    <property type="match status" value="1"/>
</dbReference>
<evidence type="ECO:0000313" key="3">
    <source>
        <dbReference type="EMBL" id="SDS74737.1"/>
    </source>
</evidence>
<keyword evidence="3" id="KW-0378">Hydrolase</keyword>
<dbReference type="EMBL" id="LT629776">
    <property type="protein sequence ID" value="SDS74737.1"/>
    <property type="molecule type" value="Genomic_DNA"/>
</dbReference>
<dbReference type="OrthoDB" id="9784774at2"/>
<gene>
    <name evidence="3" type="ORF">SAMN04489860_2268</name>
</gene>
<dbReference type="InterPro" id="IPR011146">
    <property type="entry name" value="HIT-like"/>
</dbReference>
<dbReference type="STRING" id="545619.SAMN04489860_2268"/>